<feature type="signal peptide" evidence="3">
    <location>
        <begin position="1"/>
        <end position="19"/>
    </location>
</feature>
<keyword evidence="3" id="KW-0732">Signal</keyword>
<evidence type="ECO:0000256" key="3">
    <source>
        <dbReference type="SAM" id="SignalP"/>
    </source>
</evidence>
<dbReference type="PANTHER" id="PTHR43591:SF10">
    <property type="entry name" value="ABC TRANSMEMBRANE TYPE-1 DOMAIN-CONTAINING PROTEIN-RELATED"/>
    <property type="match status" value="1"/>
</dbReference>
<dbReference type="PANTHER" id="PTHR43591">
    <property type="entry name" value="METHYLTRANSFERASE"/>
    <property type="match status" value="1"/>
</dbReference>
<protein>
    <submittedName>
        <fullName evidence="4">Mrna 3-end-processing protein yth1</fullName>
    </submittedName>
</protein>
<gene>
    <name evidence="4" type="ORF">FLAG1_06709</name>
</gene>
<dbReference type="Proteomes" id="UP000037904">
    <property type="component" value="Unassembled WGS sequence"/>
</dbReference>
<comment type="caution">
    <text evidence="4">The sequence shown here is derived from an EMBL/GenBank/DDBJ whole genome shotgun (WGS) entry which is preliminary data.</text>
</comment>
<organism evidence="4 5">
    <name type="scientific">Fusarium langsethiae</name>
    <dbReference type="NCBI Taxonomy" id="179993"/>
    <lineage>
        <taxon>Eukaryota</taxon>
        <taxon>Fungi</taxon>
        <taxon>Dikarya</taxon>
        <taxon>Ascomycota</taxon>
        <taxon>Pezizomycotina</taxon>
        <taxon>Sordariomycetes</taxon>
        <taxon>Hypocreomycetidae</taxon>
        <taxon>Hypocreales</taxon>
        <taxon>Nectriaceae</taxon>
        <taxon>Fusarium</taxon>
    </lineage>
</organism>
<dbReference type="Gene3D" id="3.40.50.150">
    <property type="entry name" value="Vaccinia Virus protein VP39"/>
    <property type="match status" value="1"/>
</dbReference>
<dbReference type="EMBL" id="JXCE01000137">
    <property type="protein sequence ID" value="KPA40410.1"/>
    <property type="molecule type" value="Genomic_DNA"/>
</dbReference>
<proteinExistence type="inferred from homology"/>
<feature type="chain" id="PRO_5005835297" evidence="3">
    <location>
        <begin position="20"/>
        <end position="526"/>
    </location>
</feature>
<evidence type="ECO:0000313" key="4">
    <source>
        <dbReference type="EMBL" id="KPA40410.1"/>
    </source>
</evidence>
<evidence type="ECO:0000256" key="1">
    <source>
        <dbReference type="ARBA" id="ARBA00038158"/>
    </source>
</evidence>
<dbReference type="SUPFAM" id="SSF53335">
    <property type="entry name" value="S-adenosyl-L-methionine-dependent methyltransferases"/>
    <property type="match status" value="1"/>
</dbReference>
<reference evidence="4 5" key="1">
    <citation type="submission" date="2015-04" db="EMBL/GenBank/DDBJ databases">
        <title>The draft genome sequence of Fusarium langsethiae, a T-2/HT-2 mycotoxin producer.</title>
        <authorList>
            <person name="Lysoe E."/>
            <person name="Divon H.H."/>
            <person name="Terzi V."/>
            <person name="Orru L."/>
            <person name="Lamontanara A."/>
            <person name="Kolseth A.-K."/>
            <person name="Frandsen R.J."/>
            <person name="Nielsen K."/>
            <person name="Thrane U."/>
        </authorList>
    </citation>
    <scope>NUCLEOTIDE SEQUENCE [LARGE SCALE GENOMIC DNA]</scope>
    <source>
        <strain evidence="4 5">Fl201059</strain>
    </source>
</reference>
<comment type="similarity">
    <text evidence="1">Belongs to the methyltransferase superfamily. LaeA methyltransferase family.</text>
</comment>
<keyword evidence="5" id="KW-1185">Reference proteome</keyword>
<accession>A0A0M9EVD8</accession>
<feature type="region of interest" description="Disordered" evidence="2">
    <location>
        <begin position="172"/>
        <end position="191"/>
    </location>
</feature>
<dbReference type="CDD" id="cd02440">
    <property type="entry name" value="AdoMet_MTases"/>
    <property type="match status" value="1"/>
</dbReference>
<evidence type="ECO:0000313" key="5">
    <source>
        <dbReference type="Proteomes" id="UP000037904"/>
    </source>
</evidence>
<dbReference type="InterPro" id="IPR029063">
    <property type="entry name" value="SAM-dependent_MTases_sf"/>
</dbReference>
<evidence type="ECO:0000256" key="2">
    <source>
        <dbReference type="SAM" id="MobiDB-lite"/>
    </source>
</evidence>
<sequence length="526" mass="58106">MRLTTLLAGLAVIFPFSVAEELDADDVPSACRTICQPIVDLSNACDIDPKENKTKDRRGDFLLVTRSKAEEAIEANCICTNKSFDVATVMALCESCMLQNSDDAEDVQKMMAQCDFTSASYVSAATSVVWHFAVSATETAGSNGGKIVVSIMAVTWANLMFAFLLLTSPKKPTHHRQAEPSSPKSPAEAIETESGLLPPQHWAQLTEDINDQDDADSTIPDSASSTASLTSSILKYRTLHGRLYQSERGNTDYWGPIDETHQEAMDINHHVLTLLMGDKLYLAPISNDIQAAADIGTGTGIWAIEFADQFPNASVIGTDLAPIQPSWVPANLEFQIDDCTQEWTIPPNSLDYAHMRWLVGSIADWTPLFREAYKSLKPGGWVESYEPSSTIESDDNTVLPGSAMSQWQNFFVEGGRKMGRPFTVFEDGIQKRAMQEAGFVDIEERTFKNPIGGWPKDPKVRSIGHYTQAALEQDGKGTVLHMATALGWSEEEVTVFISHFRREIRSPKIHAYFKQKAVWGRKPEAV</sequence>
<dbReference type="AlphaFoldDB" id="A0A0M9EVD8"/>
<dbReference type="Pfam" id="PF13489">
    <property type="entry name" value="Methyltransf_23"/>
    <property type="match status" value="1"/>
</dbReference>
<dbReference type="GO" id="GO:0008168">
    <property type="term" value="F:methyltransferase activity"/>
    <property type="evidence" value="ECO:0007669"/>
    <property type="project" value="TreeGrafter"/>
</dbReference>
<name>A0A0M9EVD8_FUSLA</name>